<dbReference type="SUPFAM" id="SSF49344">
    <property type="entry name" value="CBD9-like"/>
    <property type="match status" value="1"/>
</dbReference>
<dbReference type="STRING" id="690879.TSACC_2952"/>
<evidence type="ECO:0000313" key="1">
    <source>
        <dbReference type="EMBL" id="GAT32553.1"/>
    </source>
</evidence>
<protein>
    <submittedName>
        <fullName evidence="1">Carbohydrate family 9 binding domain-like</fullName>
    </submittedName>
</protein>
<dbReference type="Proteomes" id="UP000076023">
    <property type="component" value="Unassembled WGS sequence"/>
</dbReference>
<dbReference type="EMBL" id="BDCO01000002">
    <property type="protein sequence ID" value="GAT32553.1"/>
    <property type="molecule type" value="Genomic_DNA"/>
</dbReference>
<comment type="caution">
    <text evidence="1">The sequence shown here is derived from an EMBL/GenBank/DDBJ whole genome shotgun (WGS) entry which is preliminary data.</text>
</comment>
<dbReference type="OrthoDB" id="189902at2"/>
<accession>A0A146G559</accession>
<sequence length="250" mass="27733">MRLLLFAMCWVATMRAADRPELTIPMTQASAAWPAESAWETAARIPALSPPLNAAPEGEEQTTVRLLWTRDHLFVRFTCREGTPVNLDATPTAERPLHVADCVEIFLDPVGDGRVFAELQFDSQGRSFDALHVYSAEPVANEDFTIHEDVIRRESWFFPEWTLPGMRVEARAIAPGWEVTVALPASPLLKRLGRTTFETGEELRANFLRLDYSAASGKPRITNWAPVVFGRAHRSPAGMGRLVLAGPGNP</sequence>
<evidence type="ECO:0000313" key="2">
    <source>
        <dbReference type="Proteomes" id="UP000076023"/>
    </source>
</evidence>
<dbReference type="Gene3D" id="2.60.40.1190">
    <property type="match status" value="1"/>
</dbReference>
<dbReference type="RefSeq" id="WP_153811299.1">
    <property type="nucleotide sequence ID" value="NZ_BDCO01000002.1"/>
</dbReference>
<gene>
    <name evidence="1" type="ORF">TSACC_2952</name>
</gene>
<dbReference type="AlphaFoldDB" id="A0A146G559"/>
<proteinExistence type="predicted"/>
<name>A0A146G559_TERSA</name>
<dbReference type="CDD" id="cd09620">
    <property type="entry name" value="CBM9_like_3"/>
    <property type="match status" value="1"/>
</dbReference>
<keyword evidence="2" id="KW-1185">Reference proteome</keyword>
<dbReference type="InParanoid" id="A0A146G559"/>
<reference evidence="2" key="1">
    <citation type="journal article" date="2017" name="Genome Announc.">
        <title>Draft Genome Sequence of Terrimicrobium sacchariphilum NM-5T, a Facultative Anaerobic Soil Bacterium of the Class Spartobacteria.</title>
        <authorList>
            <person name="Qiu Y.L."/>
            <person name="Tourlousse D.M."/>
            <person name="Matsuura N."/>
            <person name="Ohashi A."/>
            <person name="Sekiguchi Y."/>
        </authorList>
    </citation>
    <scope>NUCLEOTIDE SEQUENCE [LARGE SCALE GENOMIC DNA]</scope>
    <source>
        <strain evidence="2">NM-5</strain>
    </source>
</reference>
<organism evidence="1 2">
    <name type="scientific">Terrimicrobium sacchariphilum</name>
    <dbReference type="NCBI Taxonomy" id="690879"/>
    <lineage>
        <taxon>Bacteria</taxon>
        <taxon>Pseudomonadati</taxon>
        <taxon>Verrucomicrobiota</taxon>
        <taxon>Terrimicrobiia</taxon>
        <taxon>Terrimicrobiales</taxon>
        <taxon>Terrimicrobiaceae</taxon>
        <taxon>Terrimicrobium</taxon>
    </lineage>
</organism>